<dbReference type="KEGG" id="fae:FAES_0820"/>
<dbReference type="eggNOG" id="COG3091">
    <property type="taxonomic scope" value="Bacteria"/>
</dbReference>
<feature type="domain" description="SprT-like" evidence="1">
    <location>
        <begin position="32"/>
        <end position="96"/>
    </location>
</feature>
<dbReference type="OrthoDB" id="267364at2"/>
<keyword evidence="3" id="KW-1185">Reference proteome</keyword>
<dbReference type="AlphaFoldDB" id="I0K3X8"/>
<dbReference type="STRING" id="1166018.FAES_0820"/>
<gene>
    <name evidence="2" type="ORF">FAES_0820</name>
</gene>
<dbReference type="Proteomes" id="UP000011058">
    <property type="component" value="Chromosome"/>
</dbReference>
<protein>
    <recommendedName>
        <fullName evidence="1">SprT-like domain-containing protein</fullName>
    </recommendedName>
</protein>
<reference evidence="2 3" key="1">
    <citation type="journal article" date="2012" name="J. Bacteriol.">
        <title>Genome Sequence of Fibrella aestuarina BUZ 2T, a Filamentous Marine Bacterium.</title>
        <authorList>
            <person name="Filippini M."/>
            <person name="Qi W."/>
            <person name="Blom J."/>
            <person name="Goesmann A."/>
            <person name="Smits T.H."/>
            <person name="Bagheri H.C."/>
        </authorList>
    </citation>
    <scope>NUCLEOTIDE SEQUENCE [LARGE SCALE GENOMIC DNA]</scope>
    <source>
        <strain evidence="3">BUZ 2T</strain>
    </source>
</reference>
<proteinExistence type="predicted"/>
<organism evidence="2 3">
    <name type="scientific">Fibrella aestuarina BUZ 2</name>
    <dbReference type="NCBI Taxonomy" id="1166018"/>
    <lineage>
        <taxon>Bacteria</taxon>
        <taxon>Pseudomonadati</taxon>
        <taxon>Bacteroidota</taxon>
        <taxon>Cytophagia</taxon>
        <taxon>Cytophagales</taxon>
        <taxon>Spirosomataceae</taxon>
        <taxon>Fibrella</taxon>
    </lineage>
</organism>
<dbReference type="RefSeq" id="WP_015329931.1">
    <property type="nucleotide sequence ID" value="NC_020054.1"/>
</dbReference>
<evidence type="ECO:0000259" key="1">
    <source>
        <dbReference type="Pfam" id="PF10263"/>
    </source>
</evidence>
<sequence>MFSTHIPAAAVAYCRALQQQYPFRFRVSRPRKTRLGDFRALPDRSTHISVNADLNPYAFLITLVHEIAHCAVYHTYKRPGKPHGRTWQTTFQRLMAPLLTEPVFPADVLLPLRTYMANPAATTSAQPLLMQALRQHNPTSASLALPGLPTLRQLAEGQVFRFGKKSYVRGKLRRTRVVCKDMQSGRSYAILADVGVEIDG</sequence>
<accession>I0K3X8</accession>
<name>I0K3X8_9BACT</name>
<dbReference type="HOGENOM" id="CLU_1275789_0_0_10"/>
<dbReference type="Pfam" id="PF10263">
    <property type="entry name" value="SprT-like"/>
    <property type="match status" value="1"/>
</dbReference>
<dbReference type="PATRIC" id="fig|1166018.3.peg.2536"/>
<evidence type="ECO:0000313" key="3">
    <source>
        <dbReference type="Proteomes" id="UP000011058"/>
    </source>
</evidence>
<dbReference type="EMBL" id="HE796683">
    <property type="protein sequence ID" value="CCG98831.1"/>
    <property type="molecule type" value="Genomic_DNA"/>
</dbReference>
<evidence type="ECO:0000313" key="2">
    <source>
        <dbReference type="EMBL" id="CCG98831.1"/>
    </source>
</evidence>
<dbReference type="GO" id="GO:0006950">
    <property type="term" value="P:response to stress"/>
    <property type="evidence" value="ECO:0007669"/>
    <property type="project" value="UniProtKB-ARBA"/>
</dbReference>
<dbReference type="InterPro" id="IPR006640">
    <property type="entry name" value="SprT-like_domain"/>
</dbReference>